<dbReference type="Gene3D" id="1.10.4020.10">
    <property type="entry name" value="DNA breaking-rejoining enzymes"/>
    <property type="match status" value="1"/>
</dbReference>
<dbReference type="Proteomes" id="UP001369086">
    <property type="component" value="Unassembled WGS sequence"/>
</dbReference>
<dbReference type="PROSITE" id="PS50804">
    <property type="entry name" value="SCAN_BOX"/>
    <property type="match status" value="1"/>
</dbReference>
<dbReference type="InterPro" id="IPR038269">
    <property type="entry name" value="SCAN_sf"/>
</dbReference>
<dbReference type="EMBL" id="JAHFZB010000003">
    <property type="protein sequence ID" value="KAK6492028.1"/>
    <property type="molecule type" value="Genomic_DNA"/>
</dbReference>
<feature type="region of interest" description="Disordered" evidence="1">
    <location>
        <begin position="44"/>
        <end position="66"/>
    </location>
</feature>
<gene>
    <name evidence="3" type="ORF">HHUSO_G4263</name>
</gene>
<feature type="domain" description="SCAN box" evidence="2">
    <location>
        <begin position="150"/>
        <end position="225"/>
    </location>
</feature>
<evidence type="ECO:0000256" key="1">
    <source>
        <dbReference type="SAM" id="MobiDB-lite"/>
    </source>
</evidence>
<dbReference type="InterPro" id="IPR043502">
    <property type="entry name" value="DNA/RNA_pol_sf"/>
</dbReference>
<dbReference type="SMART" id="SM00431">
    <property type="entry name" value="SCAN"/>
    <property type="match status" value="1"/>
</dbReference>
<dbReference type="PANTHER" id="PTHR46888:SF15">
    <property type="entry name" value="ZINC FINGER AND SCAN DOMAIN-CONTAINING PROTEIN 12-LIKE"/>
    <property type="match status" value="1"/>
</dbReference>
<keyword evidence="4" id="KW-1185">Reference proteome</keyword>
<dbReference type="Gene3D" id="3.10.10.10">
    <property type="entry name" value="HIV Type 1 Reverse Transcriptase, subunit A, domain 1"/>
    <property type="match status" value="1"/>
</dbReference>
<feature type="non-terminal residue" evidence="3">
    <location>
        <position position="326"/>
    </location>
</feature>
<evidence type="ECO:0000313" key="3">
    <source>
        <dbReference type="EMBL" id="KAK6492028.1"/>
    </source>
</evidence>
<reference evidence="3 4" key="1">
    <citation type="submission" date="2021-05" db="EMBL/GenBank/DDBJ databases">
        <authorList>
            <person name="Zahm M."/>
            <person name="Klopp C."/>
            <person name="Cabau C."/>
            <person name="Kuhl H."/>
            <person name="Suciu R."/>
            <person name="Ciorpac M."/>
            <person name="Holostenco D."/>
            <person name="Gessner J."/>
            <person name="Wuertz S."/>
            <person name="Hohne C."/>
            <person name="Stock M."/>
            <person name="Gislard M."/>
            <person name="Lluch J."/>
            <person name="Milhes M."/>
            <person name="Lampietro C."/>
            <person name="Lopez Roques C."/>
            <person name="Donnadieu C."/>
            <person name="Du K."/>
            <person name="Schartl M."/>
            <person name="Guiguen Y."/>
        </authorList>
    </citation>
    <scope>NUCLEOTIDE SEQUENCE [LARGE SCALE GENOMIC DNA]</scope>
    <source>
        <strain evidence="3">Hh-F2</strain>
        <tissue evidence="3">Blood</tissue>
    </source>
</reference>
<dbReference type="PANTHER" id="PTHR46888">
    <property type="entry name" value="ZINC KNUCKLE DOMAINCONTAINING PROTEIN-RELATED"/>
    <property type="match status" value="1"/>
</dbReference>
<organism evidence="3 4">
    <name type="scientific">Huso huso</name>
    <name type="common">Beluga</name>
    <name type="synonym">Acipenser huso</name>
    <dbReference type="NCBI Taxonomy" id="61971"/>
    <lineage>
        <taxon>Eukaryota</taxon>
        <taxon>Metazoa</taxon>
        <taxon>Chordata</taxon>
        <taxon>Craniata</taxon>
        <taxon>Vertebrata</taxon>
        <taxon>Euteleostomi</taxon>
        <taxon>Actinopterygii</taxon>
        <taxon>Chondrostei</taxon>
        <taxon>Acipenseriformes</taxon>
        <taxon>Acipenseridae</taxon>
        <taxon>Huso</taxon>
    </lineage>
</organism>
<dbReference type="InterPro" id="IPR003309">
    <property type="entry name" value="SCAN_dom"/>
</dbReference>
<feature type="compositionally biased region" description="Polar residues" evidence="1">
    <location>
        <begin position="235"/>
        <end position="247"/>
    </location>
</feature>
<comment type="caution">
    <text evidence="3">The sequence shown here is derived from an EMBL/GenBank/DDBJ whole genome shotgun (WGS) entry which is preliminary data.</text>
</comment>
<proteinExistence type="predicted"/>
<name>A0ABR1A4M0_HUSHU</name>
<accession>A0ABR1A4M0</accession>
<sequence length="326" mass="36943">MAAQQQQLTAKQALTQQQIDSQERRHQEQQAVTQQLMAELVKERGAREEMEQRTSTMGATSSVTNPIKPSHLLSKMTLQDDVEVYLLAFERIAAREYWPKAQWTGSLATFLIGNAQKVYFHLGTPKGEYYEQLMVEILAKEGVALAVRAQRFHAWAYNPEQARRSQMYGQVHLTKRWLQPEVNSANHVLEILVMDWFLTAMPASLRKWVGQGDPSNLDKFVALVERQIAAVDHAQASSATSPKSIRQTPPPRQCPGLNSGKKNVIKYDIVTEPSIKVKLHPYRVPEAKRAKVIAEVEKMLQLDVIEEPNSEWTSPVVLVPKPNGTW</sequence>
<evidence type="ECO:0000259" key="2">
    <source>
        <dbReference type="PROSITE" id="PS50804"/>
    </source>
</evidence>
<dbReference type="SUPFAM" id="SSF47353">
    <property type="entry name" value="Retrovirus capsid dimerization domain-like"/>
    <property type="match status" value="1"/>
</dbReference>
<evidence type="ECO:0000313" key="4">
    <source>
        <dbReference type="Proteomes" id="UP001369086"/>
    </source>
</evidence>
<dbReference type="SUPFAM" id="SSF56672">
    <property type="entry name" value="DNA/RNA polymerases"/>
    <property type="match status" value="1"/>
</dbReference>
<feature type="region of interest" description="Disordered" evidence="1">
    <location>
        <begin position="234"/>
        <end position="259"/>
    </location>
</feature>
<protein>
    <recommendedName>
        <fullName evidence="2">SCAN box domain-containing protein</fullName>
    </recommendedName>
</protein>
<feature type="compositionally biased region" description="Polar residues" evidence="1">
    <location>
        <begin position="53"/>
        <end position="66"/>
    </location>
</feature>
<dbReference type="Pfam" id="PF02023">
    <property type="entry name" value="SCAN"/>
    <property type="match status" value="1"/>
</dbReference>